<reference evidence="1 2" key="1">
    <citation type="submission" date="2017-11" db="EMBL/GenBank/DDBJ databases">
        <title>De-novo sequencing of pomegranate (Punica granatum L.) genome.</title>
        <authorList>
            <person name="Akparov Z."/>
            <person name="Amiraslanov A."/>
            <person name="Hajiyeva S."/>
            <person name="Abbasov M."/>
            <person name="Kaur K."/>
            <person name="Hamwieh A."/>
            <person name="Solovyev V."/>
            <person name="Salamov A."/>
            <person name="Braich B."/>
            <person name="Kosarev P."/>
            <person name="Mahmoud A."/>
            <person name="Hajiyev E."/>
            <person name="Babayeva S."/>
            <person name="Izzatullayeva V."/>
            <person name="Mammadov A."/>
            <person name="Mammadov A."/>
            <person name="Sharifova S."/>
            <person name="Ojaghi J."/>
            <person name="Eynullazada K."/>
            <person name="Bayramov B."/>
            <person name="Abdulazimova A."/>
            <person name="Shahmuradov I."/>
        </authorList>
    </citation>
    <scope>NUCLEOTIDE SEQUENCE [LARGE SCALE GENOMIC DNA]</scope>
    <source>
        <strain evidence="2">cv. AG2017</strain>
        <tissue evidence="1">Leaf</tissue>
    </source>
</reference>
<organism evidence="1 2">
    <name type="scientific">Punica granatum</name>
    <name type="common">Pomegranate</name>
    <dbReference type="NCBI Taxonomy" id="22663"/>
    <lineage>
        <taxon>Eukaryota</taxon>
        <taxon>Viridiplantae</taxon>
        <taxon>Streptophyta</taxon>
        <taxon>Embryophyta</taxon>
        <taxon>Tracheophyta</taxon>
        <taxon>Spermatophyta</taxon>
        <taxon>Magnoliopsida</taxon>
        <taxon>eudicotyledons</taxon>
        <taxon>Gunneridae</taxon>
        <taxon>Pentapetalae</taxon>
        <taxon>rosids</taxon>
        <taxon>malvids</taxon>
        <taxon>Myrtales</taxon>
        <taxon>Lythraceae</taxon>
        <taxon>Punica</taxon>
    </lineage>
</organism>
<sequence length="176" mass="18795">MSSPRIAQTAPPAHFFPTRLSVSIDRAAALPALSSLPENGGCPSFIRSPFHAKAMPPPAGTTMANGRNFSRSHLFVTNIYQILNSAIQMDPPAKSLTPVSATFWLAPVRLKDTQLILSSLFHLHVPVKPDSSSLSKDDCIYLPALGERDSLLESSSCADLIVVSSGPACVRINLTA</sequence>
<keyword evidence="2" id="KW-1185">Reference proteome</keyword>
<evidence type="ECO:0000313" key="1">
    <source>
        <dbReference type="EMBL" id="PKI59316.1"/>
    </source>
</evidence>
<gene>
    <name evidence="1" type="ORF">CRG98_020308</name>
</gene>
<protein>
    <submittedName>
        <fullName evidence="1">Uncharacterized protein</fullName>
    </submittedName>
</protein>
<evidence type="ECO:0000313" key="2">
    <source>
        <dbReference type="Proteomes" id="UP000233551"/>
    </source>
</evidence>
<dbReference type="AlphaFoldDB" id="A0A2I0JV29"/>
<proteinExistence type="predicted"/>
<name>A0A2I0JV29_PUNGR</name>
<comment type="caution">
    <text evidence="1">The sequence shown here is derived from an EMBL/GenBank/DDBJ whole genome shotgun (WGS) entry which is preliminary data.</text>
</comment>
<accession>A0A2I0JV29</accession>
<dbReference type="Proteomes" id="UP000233551">
    <property type="component" value="Unassembled WGS sequence"/>
</dbReference>
<dbReference type="EMBL" id="PGOL01001305">
    <property type="protein sequence ID" value="PKI59316.1"/>
    <property type="molecule type" value="Genomic_DNA"/>
</dbReference>